<evidence type="ECO:0000313" key="3">
    <source>
        <dbReference type="Proteomes" id="UP000447434"/>
    </source>
</evidence>
<feature type="region of interest" description="Disordered" evidence="1">
    <location>
        <begin position="19"/>
        <end position="41"/>
    </location>
</feature>
<comment type="caution">
    <text evidence="2">The sequence shown here is derived from an EMBL/GenBank/DDBJ whole genome shotgun (WGS) entry which is preliminary data.</text>
</comment>
<evidence type="ECO:0000256" key="1">
    <source>
        <dbReference type="SAM" id="MobiDB-lite"/>
    </source>
</evidence>
<dbReference type="AlphaFoldDB" id="A0A6A4R921"/>
<accession>A0A6A4R921</accession>
<reference evidence="3" key="1">
    <citation type="journal article" date="2020" name="Nat. Commun.">
        <title>Genome sequence of the cluster root forming white lupin.</title>
        <authorList>
            <person name="Hufnagel B."/>
            <person name="Marques A."/>
            <person name="Soriano A."/>
            <person name="Marques L."/>
            <person name="Divol F."/>
            <person name="Doumas P."/>
            <person name="Sallet E."/>
            <person name="Mancinotti D."/>
            <person name="Carrere S."/>
            <person name="Marande W."/>
            <person name="Arribat S."/>
            <person name="Keller J."/>
            <person name="Huneau C."/>
            <person name="Blein T."/>
            <person name="Aime D."/>
            <person name="Laguerre M."/>
            <person name="Taylor J."/>
            <person name="Schubert V."/>
            <person name="Nelson M."/>
            <person name="Geu-Flores F."/>
            <person name="Crespi M."/>
            <person name="Gallardo-Guerrero K."/>
            <person name="Delaux P.-M."/>
            <person name="Salse J."/>
            <person name="Berges H."/>
            <person name="Guyot R."/>
            <person name="Gouzy J."/>
            <person name="Peret B."/>
        </authorList>
    </citation>
    <scope>NUCLEOTIDE SEQUENCE [LARGE SCALE GENOMIC DNA]</scope>
    <source>
        <strain evidence="3">cv. Amiga</strain>
    </source>
</reference>
<sequence>MIAKEFGLTWIIEYSDTGSLKHKPEKRGNHVTSYGKHMSRHDLNENTMHSNESKHLVLLLMNNARLRLVCGVEVY</sequence>
<organism evidence="2 3">
    <name type="scientific">Lupinus albus</name>
    <name type="common">White lupine</name>
    <name type="synonym">Lupinus termis</name>
    <dbReference type="NCBI Taxonomy" id="3870"/>
    <lineage>
        <taxon>Eukaryota</taxon>
        <taxon>Viridiplantae</taxon>
        <taxon>Streptophyta</taxon>
        <taxon>Embryophyta</taxon>
        <taxon>Tracheophyta</taxon>
        <taxon>Spermatophyta</taxon>
        <taxon>Magnoliopsida</taxon>
        <taxon>eudicotyledons</taxon>
        <taxon>Gunneridae</taxon>
        <taxon>Pentapetalae</taxon>
        <taxon>rosids</taxon>
        <taxon>fabids</taxon>
        <taxon>Fabales</taxon>
        <taxon>Fabaceae</taxon>
        <taxon>Papilionoideae</taxon>
        <taxon>50 kb inversion clade</taxon>
        <taxon>genistoids sensu lato</taxon>
        <taxon>core genistoids</taxon>
        <taxon>Genisteae</taxon>
        <taxon>Lupinus</taxon>
    </lineage>
</organism>
<proteinExistence type="predicted"/>
<dbReference type="EMBL" id="WOCE01000001">
    <property type="protein sequence ID" value="KAE9622320.1"/>
    <property type="molecule type" value="Genomic_DNA"/>
</dbReference>
<protein>
    <submittedName>
        <fullName evidence="2">Uncharacterized protein</fullName>
    </submittedName>
</protein>
<dbReference type="Proteomes" id="UP000447434">
    <property type="component" value="Chromosome 1"/>
</dbReference>
<gene>
    <name evidence="2" type="ORF">Lalb_Chr01g0023981</name>
</gene>
<evidence type="ECO:0000313" key="2">
    <source>
        <dbReference type="EMBL" id="KAE9622320.1"/>
    </source>
</evidence>
<name>A0A6A4R921_LUPAL</name>
<keyword evidence="3" id="KW-1185">Reference proteome</keyword>